<dbReference type="SMART" id="SM00244">
    <property type="entry name" value="PHB"/>
    <property type="match status" value="1"/>
</dbReference>
<keyword evidence="4 7" id="KW-1133">Transmembrane helix</keyword>
<evidence type="ECO:0000256" key="7">
    <source>
        <dbReference type="SAM" id="Phobius"/>
    </source>
</evidence>
<dbReference type="AlphaFoldDB" id="A0A1V6LX22"/>
<evidence type="ECO:0000259" key="8">
    <source>
        <dbReference type="SMART" id="SM00244"/>
    </source>
</evidence>
<evidence type="ECO:0000256" key="5">
    <source>
        <dbReference type="ARBA" id="ARBA00023136"/>
    </source>
</evidence>
<dbReference type="Pfam" id="PF01145">
    <property type="entry name" value="Band_7"/>
    <property type="match status" value="1"/>
</dbReference>
<evidence type="ECO:0000313" key="9">
    <source>
        <dbReference type="EMBL" id="OQD44684.1"/>
    </source>
</evidence>
<dbReference type="Proteomes" id="UP000242219">
    <property type="component" value="Unassembled WGS sequence"/>
</dbReference>
<dbReference type="PANTHER" id="PTHR42911:SF1">
    <property type="entry name" value="MODULATOR OF FTSH PROTEASE HFLC"/>
    <property type="match status" value="1"/>
</dbReference>
<evidence type="ECO:0000256" key="6">
    <source>
        <dbReference type="PIRNR" id="PIRNR005651"/>
    </source>
</evidence>
<dbReference type="CDD" id="cd03405">
    <property type="entry name" value="SPFH_HflC"/>
    <property type="match status" value="1"/>
</dbReference>
<keyword evidence="3 7" id="KW-0812">Transmembrane</keyword>
<comment type="subcellular location">
    <subcellularLocation>
        <location evidence="1">Membrane</location>
        <topology evidence="1">Single-pass membrane protein</topology>
    </subcellularLocation>
</comment>
<dbReference type="InterPro" id="IPR001107">
    <property type="entry name" value="Band_7"/>
</dbReference>
<feature type="domain" description="Band 7" evidence="8">
    <location>
        <begin position="22"/>
        <end position="210"/>
    </location>
</feature>
<dbReference type="EMBL" id="MJUW02000119">
    <property type="protein sequence ID" value="OQD44684.1"/>
    <property type="molecule type" value="Genomic_DNA"/>
</dbReference>
<dbReference type="PANTHER" id="PTHR42911">
    <property type="entry name" value="MODULATOR OF FTSH PROTEASE HFLC"/>
    <property type="match status" value="1"/>
</dbReference>
<comment type="function">
    <text evidence="6">HflC and HflK could regulate a protease.</text>
</comment>
<name>A0A1V6LX22_9BACT</name>
<feature type="transmembrane region" description="Helical" evidence="7">
    <location>
        <begin position="7"/>
        <end position="27"/>
    </location>
</feature>
<comment type="caution">
    <text evidence="9">The sequence shown here is derived from an EMBL/GenBank/DDBJ whole genome shotgun (WGS) entry which is preliminary data.</text>
</comment>
<keyword evidence="10" id="KW-1185">Reference proteome</keyword>
<evidence type="ECO:0000313" key="10">
    <source>
        <dbReference type="Proteomes" id="UP000242219"/>
    </source>
</evidence>
<reference evidence="9 10" key="1">
    <citation type="journal article" date="2016" name="Genome Announc.">
        <title>Draft Genome Sequence of the Anaerobic Ammonium-Oxidizing Bacterium 'Candidatus Brocadia sp. 40'.</title>
        <authorList>
            <person name="Ali M."/>
            <person name="Haroon M.F."/>
            <person name="Narita Y."/>
            <person name="Zhang L."/>
            <person name="Rangel Shaw D."/>
            <person name="Okabe S."/>
            <person name="Saikaly P.E."/>
        </authorList>
    </citation>
    <scope>NUCLEOTIDE SEQUENCE [LARGE SCALE GENOMIC DNA]</scope>
    <source>
        <strain evidence="9 10">40</strain>
    </source>
</reference>
<evidence type="ECO:0000256" key="1">
    <source>
        <dbReference type="ARBA" id="ARBA00004167"/>
    </source>
</evidence>
<accession>A0A1V6LX22</accession>
<evidence type="ECO:0000256" key="3">
    <source>
        <dbReference type="ARBA" id="ARBA00022692"/>
    </source>
</evidence>
<organism evidence="9 10">
    <name type="scientific">Candidatus Brocadia sapporoensis</name>
    <dbReference type="NCBI Taxonomy" id="392547"/>
    <lineage>
        <taxon>Bacteria</taxon>
        <taxon>Pseudomonadati</taxon>
        <taxon>Planctomycetota</taxon>
        <taxon>Candidatus Brocadiia</taxon>
        <taxon>Candidatus Brocadiales</taxon>
        <taxon>Candidatus Brocadiaceae</taxon>
        <taxon>Candidatus Brocadia</taxon>
    </lineage>
</organism>
<dbReference type="NCBIfam" id="TIGR01932">
    <property type="entry name" value="hflC"/>
    <property type="match status" value="1"/>
</dbReference>
<keyword evidence="5 7" id="KW-0472">Membrane</keyword>
<dbReference type="InterPro" id="IPR036013">
    <property type="entry name" value="Band_7/SPFH_dom_sf"/>
</dbReference>
<dbReference type="PIRSF" id="PIRSF005651">
    <property type="entry name" value="HflC"/>
    <property type="match status" value="1"/>
</dbReference>
<evidence type="ECO:0000256" key="4">
    <source>
        <dbReference type="ARBA" id="ARBA00022989"/>
    </source>
</evidence>
<comment type="similarity">
    <text evidence="2 6">Belongs to the band 7/mec-2 family. HflC subfamily.</text>
</comment>
<dbReference type="Gene3D" id="3.30.479.30">
    <property type="entry name" value="Band 7 domain"/>
    <property type="match status" value="1"/>
</dbReference>
<gene>
    <name evidence="9" type="ORF">BIY37_12300</name>
</gene>
<sequence length="321" mass="37367">MKKTGILIMIIIMAVVIICLSASFYVVDVRHQAVITQFGKPVRTVTEPGLCVKTPFIQEVRYFDKRLLEWSGEPSDILTRDKENIGVGTWARWKIAESLKFYTSLGTEDRGMRVLDEVIESAVKNVVSAYTLKEVLRNTNRKLEYTTKELEEAEDIKKVQIKMGRDKIVEEIRKMASRALEGRYGIELVDVRIKYINYVEAVIPKIYDRMRSERIRIANKYESEGRKEEAEILGSMKRELERIESEGYRTAEEIKGQADAEAVKIYAEAYEKAPEFYSFTKTLQTYESTFDKQTHLILTTDGDYFRYLKSFRYESSQDKNK</sequence>
<dbReference type="InterPro" id="IPR010200">
    <property type="entry name" value="HflC"/>
</dbReference>
<dbReference type="RefSeq" id="WP_070068116.1">
    <property type="nucleotide sequence ID" value="NZ_MJUW02000119.1"/>
</dbReference>
<evidence type="ECO:0000256" key="2">
    <source>
        <dbReference type="ARBA" id="ARBA00007862"/>
    </source>
</evidence>
<dbReference type="GO" id="GO:0016020">
    <property type="term" value="C:membrane"/>
    <property type="evidence" value="ECO:0007669"/>
    <property type="project" value="UniProtKB-SubCell"/>
</dbReference>
<proteinExistence type="inferred from homology"/>
<protein>
    <recommendedName>
        <fullName evidence="6">Protein HflC</fullName>
    </recommendedName>
</protein>
<dbReference type="SUPFAM" id="SSF117892">
    <property type="entry name" value="Band 7/SPFH domain"/>
    <property type="match status" value="1"/>
</dbReference>